<sequence length="255" mass="28918">MFCLSLHSDVPSLRIHHRDFHPGALGEGPISCSEAGCMLLYGSAYTYYRHLADSHSHVAELNPQADFERIVQRENVDVGSADDFVKEDIHPLSPTRSDNPKTFSESIKQNAVLFVSSMLANSSVALKFVDFVCHGVDNFCNKIVVHLRDEVLKITRREGLSAQAESMLSQPRFAESQAEVSKIKYGWSATLKLDVADLVAKTSHTMLYYYMLDYTISTDMHNATDQLQHRQRPSHHTRHFQRHTPTTTSPNRPRF</sequence>
<feature type="region of interest" description="Disordered" evidence="1">
    <location>
        <begin position="225"/>
        <end position="255"/>
    </location>
</feature>
<dbReference type="WBParaSite" id="PSAMB.scaffold961size37976.g9919.t1">
    <property type="protein sequence ID" value="PSAMB.scaffold961size37976.g9919.t1"/>
    <property type="gene ID" value="PSAMB.scaffold961size37976.g9919"/>
</dbReference>
<proteinExistence type="predicted"/>
<keyword evidence="2" id="KW-1185">Reference proteome</keyword>
<dbReference type="AlphaFoldDB" id="A0A914XPV6"/>
<reference evidence="3" key="1">
    <citation type="submission" date="2022-11" db="UniProtKB">
        <authorList>
            <consortium name="WormBaseParasite"/>
        </authorList>
    </citation>
    <scope>IDENTIFICATION</scope>
</reference>
<organism evidence="2 3">
    <name type="scientific">Plectus sambesii</name>
    <dbReference type="NCBI Taxonomy" id="2011161"/>
    <lineage>
        <taxon>Eukaryota</taxon>
        <taxon>Metazoa</taxon>
        <taxon>Ecdysozoa</taxon>
        <taxon>Nematoda</taxon>
        <taxon>Chromadorea</taxon>
        <taxon>Plectida</taxon>
        <taxon>Plectina</taxon>
        <taxon>Plectoidea</taxon>
        <taxon>Plectidae</taxon>
        <taxon>Plectus</taxon>
    </lineage>
</organism>
<feature type="compositionally biased region" description="Basic residues" evidence="1">
    <location>
        <begin position="229"/>
        <end position="242"/>
    </location>
</feature>
<accession>A0A914XPV6</accession>
<protein>
    <submittedName>
        <fullName evidence="3">C2H2-type domain-containing protein</fullName>
    </submittedName>
</protein>
<name>A0A914XPV6_9BILA</name>
<evidence type="ECO:0000313" key="3">
    <source>
        <dbReference type="WBParaSite" id="PSAMB.scaffold961size37976.g9919.t1"/>
    </source>
</evidence>
<evidence type="ECO:0000313" key="2">
    <source>
        <dbReference type="Proteomes" id="UP000887566"/>
    </source>
</evidence>
<dbReference type="Proteomes" id="UP000887566">
    <property type="component" value="Unplaced"/>
</dbReference>
<evidence type="ECO:0000256" key="1">
    <source>
        <dbReference type="SAM" id="MobiDB-lite"/>
    </source>
</evidence>
<feature type="compositionally biased region" description="Polar residues" evidence="1">
    <location>
        <begin position="243"/>
        <end position="255"/>
    </location>
</feature>